<dbReference type="SUPFAM" id="SSF55961">
    <property type="entry name" value="Bet v1-like"/>
    <property type="match status" value="1"/>
</dbReference>
<protein>
    <submittedName>
        <fullName evidence="1">SRPBCC family protein</fullName>
    </submittedName>
</protein>
<dbReference type="EMBL" id="JBHTKH010000017">
    <property type="protein sequence ID" value="MFD1056287.1"/>
    <property type="molecule type" value="Genomic_DNA"/>
</dbReference>
<dbReference type="InterPro" id="IPR023393">
    <property type="entry name" value="START-like_dom_sf"/>
</dbReference>
<dbReference type="RefSeq" id="WP_386054347.1">
    <property type="nucleotide sequence ID" value="NZ_JBHTKH010000017.1"/>
</dbReference>
<organism evidence="1 2">
    <name type="scientific">Terrabacter terrigena</name>
    <dbReference type="NCBI Taxonomy" id="574718"/>
    <lineage>
        <taxon>Bacteria</taxon>
        <taxon>Bacillati</taxon>
        <taxon>Actinomycetota</taxon>
        <taxon>Actinomycetes</taxon>
        <taxon>Micrococcales</taxon>
        <taxon>Intrasporangiaceae</taxon>
        <taxon>Terrabacter</taxon>
    </lineage>
</organism>
<dbReference type="InterPro" id="IPR019587">
    <property type="entry name" value="Polyketide_cyclase/dehydratase"/>
</dbReference>
<dbReference type="Proteomes" id="UP001597046">
    <property type="component" value="Unassembled WGS sequence"/>
</dbReference>
<evidence type="ECO:0000313" key="1">
    <source>
        <dbReference type="EMBL" id="MFD1056287.1"/>
    </source>
</evidence>
<proteinExistence type="predicted"/>
<dbReference type="Pfam" id="PF10604">
    <property type="entry name" value="Polyketide_cyc2"/>
    <property type="match status" value="1"/>
</dbReference>
<comment type="caution">
    <text evidence="1">The sequence shown here is derived from an EMBL/GenBank/DDBJ whole genome shotgun (WGS) entry which is preliminary data.</text>
</comment>
<evidence type="ECO:0000313" key="2">
    <source>
        <dbReference type="Proteomes" id="UP001597046"/>
    </source>
</evidence>
<sequence>MVKSSESVQLSRSAEEVFRYVADLRNEPSWHDDIASVPPGTDPVPVPGKTYPLTFKPFMGKTEGTFTALEVDPGRRIVYRAALAGLTPLITYTVTPQDGGAQFTRSVEMHPTGLRIAMTPMMALMVPRRNKAFVQNLKRALET</sequence>
<name>A0ABW3N2B3_9MICO</name>
<keyword evidence="2" id="KW-1185">Reference proteome</keyword>
<gene>
    <name evidence="1" type="ORF">ACFQ2V_18395</name>
</gene>
<accession>A0ABW3N2B3</accession>
<reference evidence="2" key="1">
    <citation type="journal article" date="2019" name="Int. J. Syst. Evol. Microbiol.">
        <title>The Global Catalogue of Microorganisms (GCM) 10K type strain sequencing project: providing services to taxonomists for standard genome sequencing and annotation.</title>
        <authorList>
            <consortium name="The Broad Institute Genomics Platform"/>
            <consortium name="The Broad Institute Genome Sequencing Center for Infectious Disease"/>
            <person name="Wu L."/>
            <person name="Ma J."/>
        </authorList>
    </citation>
    <scope>NUCLEOTIDE SEQUENCE [LARGE SCALE GENOMIC DNA]</scope>
    <source>
        <strain evidence="2">CCUG 57508</strain>
    </source>
</reference>
<dbReference type="Gene3D" id="3.30.530.20">
    <property type="match status" value="1"/>
</dbReference>